<reference evidence="5" key="1">
    <citation type="journal article" date="2022" name="Int. J. Syst. Evol. Microbiol.">
        <title>Anaeromyxobacter oryzae sp. nov., Anaeromyxobacter diazotrophicus sp. nov. and Anaeromyxobacter paludicola sp. nov., isolated from paddy soils.</title>
        <authorList>
            <person name="Itoh H."/>
            <person name="Xu Z."/>
            <person name="Mise K."/>
            <person name="Masuda Y."/>
            <person name="Ushijima N."/>
            <person name="Hayakawa C."/>
            <person name="Shiratori Y."/>
            <person name="Senoo K."/>
        </authorList>
    </citation>
    <scope>NUCLEOTIDE SEQUENCE [LARGE SCALE GENOMIC DNA]</scope>
    <source>
        <strain evidence="5">Red232</strain>
    </source>
</reference>
<organism evidence="4 5">
    <name type="scientific">Anaeromyxobacter oryzae</name>
    <dbReference type="NCBI Taxonomy" id="2918170"/>
    <lineage>
        <taxon>Bacteria</taxon>
        <taxon>Pseudomonadati</taxon>
        <taxon>Myxococcota</taxon>
        <taxon>Myxococcia</taxon>
        <taxon>Myxococcales</taxon>
        <taxon>Cystobacterineae</taxon>
        <taxon>Anaeromyxobacteraceae</taxon>
        <taxon>Anaeromyxobacter</taxon>
    </lineage>
</organism>
<dbReference type="InterPro" id="IPR029056">
    <property type="entry name" value="Ribokinase-like"/>
</dbReference>
<gene>
    <name evidence="4" type="ORF">AMOR_03810</name>
</gene>
<evidence type="ECO:0000313" key="5">
    <source>
        <dbReference type="Proteomes" id="UP001162891"/>
    </source>
</evidence>
<dbReference type="SUPFAM" id="SSF53613">
    <property type="entry name" value="Ribokinase-like"/>
    <property type="match status" value="1"/>
</dbReference>
<keyword evidence="5" id="KW-1185">Reference proteome</keyword>
<protein>
    <recommendedName>
        <fullName evidence="3">Carbohydrate kinase PfkB domain-containing protein</fullName>
    </recommendedName>
</protein>
<name>A0ABM7WPJ3_9BACT</name>
<keyword evidence="1" id="KW-0808">Transferase</keyword>
<evidence type="ECO:0000256" key="2">
    <source>
        <dbReference type="ARBA" id="ARBA00022777"/>
    </source>
</evidence>
<feature type="domain" description="Carbohydrate kinase PfkB" evidence="3">
    <location>
        <begin position="13"/>
        <end position="276"/>
    </location>
</feature>
<dbReference type="InterPro" id="IPR011611">
    <property type="entry name" value="PfkB_dom"/>
</dbReference>
<accession>A0ABM7WPJ3</accession>
<dbReference type="Proteomes" id="UP001162891">
    <property type="component" value="Chromosome"/>
</dbReference>
<evidence type="ECO:0000256" key="1">
    <source>
        <dbReference type="ARBA" id="ARBA00022679"/>
    </source>
</evidence>
<dbReference type="Gene3D" id="3.40.1190.20">
    <property type="match status" value="1"/>
</dbReference>
<dbReference type="InterPro" id="IPR002173">
    <property type="entry name" value="Carboh/pur_kinase_PfkB_CS"/>
</dbReference>
<dbReference type="PANTHER" id="PTHR10584">
    <property type="entry name" value="SUGAR KINASE"/>
    <property type="match status" value="1"/>
</dbReference>
<keyword evidence="2" id="KW-0418">Kinase</keyword>
<dbReference type="Pfam" id="PF00294">
    <property type="entry name" value="PfkB"/>
    <property type="match status" value="1"/>
</dbReference>
<evidence type="ECO:0000259" key="3">
    <source>
        <dbReference type="Pfam" id="PF00294"/>
    </source>
</evidence>
<proteinExistence type="predicted"/>
<sequence>MAKVLVLGGAAWNTMIRLDRFPEPRSQTVFSRGSHEAVGATGAGKALNLRGLGVDVTFHAMLGDDVPGARVREALARAGVTLLWDPDPAGTERHVNLMDADGGRISIYVAYATQEPRFDQARLERLFPSQDAIALNINNYCRRLVPALRRAGKPIWCDVHDWNGRDAYHRDFVEAADYLFMSSDALPDHRPWMERLIAAGKRLVVCTHGRDGSTALTSDGTWIETPIAPGFERRDTNGAGDAFFSGVLHGWLLGRSWPVALRLGTIVAGLCIASDELAHPELSAVRVLAEYRRVHGADPG</sequence>
<dbReference type="EMBL" id="AP025591">
    <property type="protein sequence ID" value="BDG01385.1"/>
    <property type="molecule type" value="Genomic_DNA"/>
</dbReference>
<dbReference type="RefSeq" id="WP_248357869.1">
    <property type="nucleotide sequence ID" value="NZ_AP025591.1"/>
</dbReference>
<dbReference type="PROSITE" id="PS00584">
    <property type="entry name" value="PFKB_KINASES_2"/>
    <property type="match status" value="1"/>
</dbReference>
<dbReference type="PANTHER" id="PTHR10584:SF166">
    <property type="entry name" value="RIBOKINASE"/>
    <property type="match status" value="1"/>
</dbReference>
<evidence type="ECO:0000313" key="4">
    <source>
        <dbReference type="EMBL" id="BDG01385.1"/>
    </source>
</evidence>